<evidence type="ECO:0000313" key="2">
    <source>
        <dbReference type="Proteomes" id="UP001206925"/>
    </source>
</evidence>
<accession>A0AAD5CGA8</accession>
<name>A0AAD5CGA8_AMBAR</name>
<gene>
    <name evidence="1" type="ORF">M8C21_000837</name>
</gene>
<dbReference type="AlphaFoldDB" id="A0AAD5CGA8"/>
<protein>
    <recommendedName>
        <fullName evidence="3">HMA domain-containing protein</fullName>
    </recommendedName>
</protein>
<proteinExistence type="predicted"/>
<organism evidence="1 2">
    <name type="scientific">Ambrosia artemisiifolia</name>
    <name type="common">Common ragweed</name>
    <dbReference type="NCBI Taxonomy" id="4212"/>
    <lineage>
        <taxon>Eukaryota</taxon>
        <taxon>Viridiplantae</taxon>
        <taxon>Streptophyta</taxon>
        <taxon>Embryophyta</taxon>
        <taxon>Tracheophyta</taxon>
        <taxon>Spermatophyta</taxon>
        <taxon>Magnoliopsida</taxon>
        <taxon>eudicotyledons</taxon>
        <taxon>Gunneridae</taxon>
        <taxon>Pentapetalae</taxon>
        <taxon>asterids</taxon>
        <taxon>campanulids</taxon>
        <taxon>Asterales</taxon>
        <taxon>Asteraceae</taxon>
        <taxon>Asteroideae</taxon>
        <taxon>Heliantheae alliance</taxon>
        <taxon>Heliantheae</taxon>
        <taxon>Ambrosia</taxon>
    </lineage>
</organism>
<keyword evidence="2" id="KW-1185">Reference proteome</keyword>
<sequence length="77" mass="8111">AEGNMSEAAIPSVTSALEETDDISDLRVQVLEGIGSVELKKKTTVQATGVASNLVEILQNSGFKLQTLSLSFDDDAN</sequence>
<reference evidence="1" key="1">
    <citation type="submission" date="2022-06" db="EMBL/GenBank/DDBJ databases">
        <title>Uncovering the hologenomic basis of an extraordinary plant invasion.</title>
        <authorList>
            <person name="Bieker V.C."/>
            <person name="Martin M.D."/>
            <person name="Gilbert T."/>
            <person name="Hodgins K."/>
            <person name="Battlay P."/>
            <person name="Petersen B."/>
            <person name="Wilson J."/>
        </authorList>
    </citation>
    <scope>NUCLEOTIDE SEQUENCE</scope>
    <source>
        <strain evidence="1">AA19_3_7</strain>
        <tissue evidence="1">Leaf</tissue>
    </source>
</reference>
<evidence type="ECO:0000313" key="1">
    <source>
        <dbReference type="EMBL" id="KAI7741377.1"/>
    </source>
</evidence>
<dbReference type="PANTHER" id="PTHR35756">
    <property type="entry name" value="OS05G0337400 PROTEIN"/>
    <property type="match status" value="1"/>
</dbReference>
<dbReference type="EMBL" id="JAMZMK010008207">
    <property type="protein sequence ID" value="KAI7741377.1"/>
    <property type="molecule type" value="Genomic_DNA"/>
</dbReference>
<dbReference type="Proteomes" id="UP001206925">
    <property type="component" value="Unassembled WGS sequence"/>
</dbReference>
<comment type="caution">
    <text evidence="1">The sequence shown here is derived from an EMBL/GenBank/DDBJ whole genome shotgun (WGS) entry which is preliminary data.</text>
</comment>
<evidence type="ECO:0008006" key="3">
    <source>
        <dbReference type="Google" id="ProtNLM"/>
    </source>
</evidence>
<dbReference type="GO" id="GO:0009507">
    <property type="term" value="C:chloroplast"/>
    <property type="evidence" value="ECO:0007669"/>
    <property type="project" value="TreeGrafter"/>
</dbReference>
<dbReference type="PANTHER" id="PTHR35756:SF1">
    <property type="entry name" value="OS05G0337400 PROTEIN"/>
    <property type="match status" value="1"/>
</dbReference>
<feature type="non-terminal residue" evidence="1">
    <location>
        <position position="1"/>
    </location>
</feature>